<dbReference type="Pfam" id="PF03908">
    <property type="entry name" value="Sec20"/>
    <property type="match status" value="1"/>
</dbReference>
<dbReference type="InterPro" id="IPR056173">
    <property type="entry name" value="Sec20_C"/>
</dbReference>
<dbReference type="InterPro" id="IPR005606">
    <property type="entry name" value="Sec20"/>
</dbReference>
<dbReference type="OrthoDB" id="46868at2759"/>
<evidence type="ECO:0000256" key="6">
    <source>
        <dbReference type="ARBA" id="ARBA00022989"/>
    </source>
</evidence>
<evidence type="ECO:0000256" key="5">
    <source>
        <dbReference type="ARBA" id="ARBA00022892"/>
    </source>
</evidence>
<keyword evidence="8" id="KW-0472">Membrane</keyword>
<name>M7TL72_EUTLA</name>
<gene>
    <name evidence="13" type="ORF">UCREL1_2264</name>
</gene>
<evidence type="ECO:0000256" key="1">
    <source>
        <dbReference type="ARBA" id="ARBA00004163"/>
    </source>
</evidence>
<keyword evidence="2" id="KW-0813">Transport</keyword>
<organism evidence="13 14">
    <name type="scientific">Eutypa lata (strain UCR-EL1)</name>
    <name type="common">Grapevine dieback disease fungus</name>
    <name type="synonym">Eutypa armeniacae</name>
    <dbReference type="NCBI Taxonomy" id="1287681"/>
    <lineage>
        <taxon>Eukaryota</taxon>
        <taxon>Fungi</taxon>
        <taxon>Dikarya</taxon>
        <taxon>Ascomycota</taxon>
        <taxon>Pezizomycotina</taxon>
        <taxon>Sordariomycetes</taxon>
        <taxon>Xylariomycetidae</taxon>
        <taxon>Xylariales</taxon>
        <taxon>Diatrypaceae</taxon>
        <taxon>Eutypa</taxon>
    </lineage>
</organism>
<evidence type="ECO:0000256" key="3">
    <source>
        <dbReference type="ARBA" id="ARBA00022692"/>
    </source>
</evidence>
<evidence type="ECO:0000256" key="9">
    <source>
        <dbReference type="ARBA" id="ARBA00037934"/>
    </source>
</evidence>
<keyword evidence="4" id="KW-0256">Endoplasmic reticulum</keyword>
<dbReference type="GO" id="GO:0031201">
    <property type="term" value="C:SNARE complex"/>
    <property type="evidence" value="ECO:0007669"/>
    <property type="project" value="TreeGrafter"/>
</dbReference>
<accession>M7TL72</accession>
<dbReference type="KEGG" id="ela:UCREL1_2264"/>
<feature type="compositionally biased region" description="Basic and acidic residues" evidence="11">
    <location>
        <begin position="440"/>
        <end position="449"/>
    </location>
</feature>
<evidence type="ECO:0000256" key="7">
    <source>
        <dbReference type="ARBA" id="ARBA00023054"/>
    </source>
</evidence>
<keyword evidence="6" id="KW-1133">Transmembrane helix</keyword>
<feature type="region of interest" description="Disordered" evidence="11">
    <location>
        <begin position="143"/>
        <end position="196"/>
    </location>
</feature>
<keyword evidence="5" id="KW-0931">ER-Golgi transport</keyword>
<dbReference type="SUPFAM" id="SSF47661">
    <property type="entry name" value="t-snare proteins"/>
    <property type="match status" value="1"/>
</dbReference>
<evidence type="ECO:0000313" key="13">
    <source>
        <dbReference type="EMBL" id="EMR70686.1"/>
    </source>
</evidence>
<keyword evidence="7 10" id="KW-0175">Coiled coil</keyword>
<evidence type="ECO:0000256" key="11">
    <source>
        <dbReference type="SAM" id="MobiDB-lite"/>
    </source>
</evidence>
<comment type="subcellular location">
    <subcellularLocation>
        <location evidence="1">Endoplasmic reticulum membrane</location>
        <topology evidence="1">Single-pass type IV membrane protein</topology>
    </subcellularLocation>
</comment>
<evidence type="ECO:0000256" key="10">
    <source>
        <dbReference type="SAM" id="Coils"/>
    </source>
</evidence>
<feature type="coiled-coil region" evidence="10">
    <location>
        <begin position="3"/>
        <end position="79"/>
    </location>
</feature>
<dbReference type="PANTHER" id="PTHR12825">
    <property type="entry name" value="BNIP1-RELATED"/>
    <property type="match status" value="1"/>
</dbReference>
<dbReference type="eggNOG" id="ENOG502S7WD">
    <property type="taxonomic scope" value="Eukaryota"/>
</dbReference>
<dbReference type="GO" id="GO:0005789">
    <property type="term" value="C:endoplasmic reticulum membrane"/>
    <property type="evidence" value="ECO:0007669"/>
    <property type="project" value="UniProtKB-SubCell"/>
</dbReference>
<protein>
    <submittedName>
        <fullName evidence="13">Putative sec20 domain-containing protein</fullName>
    </submittedName>
</protein>
<dbReference type="InterPro" id="IPR010989">
    <property type="entry name" value="SNARE"/>
</dbReference>
<dbReference type="Proteomes" id="UP000012174">
    <property type="component" value="Unassembled WGS sequence"/>
</dbReference>
<feature type="compositionally biased region" description="Polar residues" evidence="11">
    <location>
        <begin position="350"/>
        <end position="361"/>
    </location>
</feature>
<dbReference type="EMBL" id="KB705797">
    <property type="protein sequence ID" value="EMR70686.1"/>
    <property type="molecule type" value="Genomic_DNA"/>
</dbReference>
<dbReference type="HOGENOM" id="CLU_038503_0_0_1"/>
<sequence>MSSEALDKRFKELQDRLTALQDATSQLQELIDRLASFNFQPGSVPLAAAEDDNVASELSTEINQILREQEEDLELLQEEIVDIRPGKSGSDVQHDKQRLRDGATRLGQELQSCRRYFRKAQIAAKRNLELAQRQERDLLYASFSNPRSGATSPGTGPGTPTPGAHAQLQQQQQQQRRRQYKSTEMSKEDRLVSASHDVTQTLRQTHDLMASELSRSEFAHRTLKESTQALAELSDSYSTLDSLLTASRDLLGTLFRSQKTDTWYLETSFYLLLATIAWLVFRRWFYGPLWWLVWLPLKLIFRGAVGVSSSVARSGGGGSQGVELGSDPLGTQSVLQQARMNNEGAPTMQVEPQATPSQQGGSVAEEVGRIIDQSQENAPAAEDNSTEGEGNSSSGSDNPGVNEGEGEGETVLRERTENEPPNPRKRMMEGEAPPPSNETPARESAKDEL</sequence>
<dbReference type="GO" id="GO:0006890">
    <property type="term" value="P:retrograde vesicle-mediated transport, Golgi to endoplasmic reticulum"/>
    <property type="evidence" value="ECO:0007669"/>
    <property type="project" value="InterPro"/>
</dbReference>
<proteinExistence type="inferred from homology"/>
<keyword evidence="3" id="KW-0812">Transmembrane</keyword>
<feature type="region of interest" description="Disordered" evidence="11">
    <location>
        <begin position="376"/>
        <end position="449"/>
    </location>
</feature>
<dbReference type="PANTHER" id="PTHR12825:SF0">
    <property type="entry name" value="VESICLE TRANSPORT PROTEIN SEC20"/>
    <property type="match status" value="1"/>
</dbReference>
<evidence type="ECO:0000313" key="14">
    <source>
        <dbReference type="Proteomes" id="UP000012174"/>
    </source>
</evidence>
<evidence type="ECO:0000259" key="12">
    <source>
        <dbReference type="Pfam" id="PF03908"/>
    </source>
</evidence>
<feature type="domain" description="Sec20 C-terminal" evidence="12">
    <location>
        <begin position="194"/>
        <end position="283"/>
    </location>
</feature>
<dbReference type="GO" id="GO:0005484">
    <property type="term" value="F:SNAP receptor activity"/>
    <property type="evidence" value="ECO:0007669"/>
    <property type="project" value="InterPro"/>
</dbReference>
<evidence type="ECO:0000256" key="2">
    <source>
        <dbReference type="ARBA" id="ARBA00022448"/>
    </source>
</evidence>
<dbReference type="OMA" id="WYLETTF"/>
<dbReference type="Gene3D" id="1.20.58.70">
    <property type="match status" value="1"/>
</dbReference>
<feature type="compositionally biased region" description="Low complexity" evidence="11">
    <location>
        <begin position="161"/>
        <end position="174"/>
    </location>
</feature>
<evidence type="ECO:0000256" key="4">
    <source>
        <dbReference type="ARBA" id="ARBA00022824"/>
    </source>
</evidence>
<feature type="compositionally biased region" description="Low complexity" evidence="11">
    <location>
        <begin position="387"/>
        <end position="398"/>
    </location>
</feature>
<feature type="region of interest" description="Disordered" evidence="11">
    <location>
        <begin position="345"/>
        <end position="364"/>
    </location>
</feature>
<dbReference type="AlphaFoldDB" id="M7TL72"/>
<reference evidence="14" key="1">
    <citation type="journal article" date="2013" name="Genome Announc.">
        <title>Draft genome sequence of the grapevine dieback fungus Eutypa lata UCR-EL1.</title>
        <authorList>
            <person name="Blanco-Ulate B."/>
            <person name="Rolshausen P.E."/>
            <person name="Cantu D."/>
        </authorList>
    </citation>
    <scope>NUCLEOTIDE SEQUENCE [LARGE SCALE GENOMIC DNA]</scope>
    <source>
        <strain evidence="14">UCR-EL1</strain>
    </source>
</reference>
<evidence type="ECO:0000256" key="8">
    <source>
        <dbReference type="ARBA" id="ARBA00023136"/>
    </source>
</evidence>
<keyword evidence="14" id="KW-1185">Reference proteome</keyword>
<comment type="similarity">
    <text evidence="9">Belongs to the SEC20 family.</text>
</comment>